<comment type="caution">
    <text evidence="1">The sequence shown here is derived from an EMBL/GenBank/DDBJ whole genome shotgun (WGS) entry which is preliminary data.</text>
</comment>
<proteinExistence type="predicted"/>
<reference evidence="2" key="1">
    <citation type="journal article" date="2019" name="Int. J. Syst. Evol. Microbiol.">
        <title>The Global Catalogue of Microorganisms (GCM) 10K type strain sequencing project: providing services to taxonomists for standard genome sequencing and annotation.</title>
        <authorList>
            <consortium name="The Broad Institute Genomics Platform"/>
            <consortium name="The Broad Institute Genome Sequencing Center for Infectious Disease"/>
            <person name="Wu L."/>
            <person name="Ma J."/>
        </authorList>
    </citation>
    <scope>NUCLEOTIDE SEQUENCE [LARGE SCALE GENOMIC DNA]</scope>
    <source>
        <strain evidence="2">CCM 8897</strain>
    </source>
</reference>
<organism evidence="1 2">
    <name type="scientific">Lapidilactobacillus achengensis</name>
    <dbReference type="NCBI Taxonomy" id="2486000"/>
    <lineage>
        <taxon>Bacteria</taxon>
        <taxon>Bacillati</taxon>
        <taxon>Bacillota</taxon>
        <taxon>Bacilli</taxon>
        <taxon>Lactobacillales</taxon>
        <taxon>Lactobacillaceae</taxon>
        <taxon>Lapidilactobacillus</taxon>
    </lineage>
</organism>
<accession>A0ABW1UQM4</accession>
<dbReference type="RefSeq" id="WP_125597567.1">
    <property type="nucleotide sequence ID" value="NZ_JBHSSM010000017.1"/>
</dbReference>
<dbReference type="SUPFAM" id="SSF51445">
    <property type="entry name" value="(Trans)glycosidases"/>
    <property type="match status" value="1"/>
</dbReference>
<evidence type="ECO:0000313" key="1">
    <source>
        <dbReference type="EMBL" id="MFC6315358.1"/>
    </source>
</evidence>
<name>A0ABW1UQM4_9LACO</name>
<dbReference type="EMBL" id="JBHSSM010000017">
    <property type="protein sequence ID" value="MFC6315358.1"/>
    <property type="molecule type" value="Genomic_DNA"/>
</dbReference>
<keyword evidence="2" id="KW-1185">Reference proteome</keyword>
<protein>
    <submittedName>
        <fullName evidence="1">Alpha-galactosidase</fullName>
    </submittedName>
</protein>
<evidence type="ECO:0000313" key="2">
    <source>
        <dbReference type="Proteomes" id="UP001596310"/>
    </source>
</evidence>
<gene>
    <name evidence="1" type="ORF">ACFQHW_07270</name>
</gene>
<sequence>MKESIKICVQLANNRFIPLDREDDHWSNGSGSIIVSLGEKKNVSSLSISASIPIKRIQLVLESNIPEYALYFGDDFERSYGTLHCEPMDEERIMHWYFVAKAENRYSCWGVRTTANALCAWQVTTNQIILWADIRNGIDGIDLQGRELHCCDIVTSQIVSSDEFSEVLKRFCQQLCDAPFSPYQPFIGMNDWYYAYGDNNRELIINNAKYVRKLCGSHAYQPWVVIDDGWESEYDQTLGYNGGPWQKGNQKFGDMAEVAREIKEIGVRPGIWFRPLLSKQIDREAFLRSEGEYQILDPSHPKVLQMIAADITRFTSWGYELIKHDFTTYDIFGVQGQRMTLNYFNYPVSFYDKSRTTAEIIKQLYQTIRTAAGRSVLIGCNSISHFSAGVFDIMRVGDDTSGRYFQRTRSRGVNSLAFRLHQNNVFYQCDGDCVGITARLPWSRNRKWFELLVATKTPLFISCNPKDISQDTENDMIAGIDKYLSEPNSGHVIPINLGNSRYPSVWRNATAGEIKKFSWFQNPREFYDSFPYD</sequence>
<dbReference type="InterPro" id="IPR017853">
    <property type="entry name" value="GH"/>
</dbReference>
<dbReference type="Gene3D" id="3.20.20.70">
    <property type="entry name" value="Aldolase class I"/>
    <property type="match status" value="1"/>
</dbReference>
<dbReference type="InterPro" id="IPR013785">
    <property type="entry name" value="Aldolase_TIM"/>
</dbReference>
<dbReference type="Proteomes" id="UP001596310">
    <property type="component" value="Unassembled WGS sequence"/>
</dbReference>